<accession>A0A0J7XIS8</accession>
<reference evidence="1 2" key="1">
    <citation type="journal article" date="2015" name="G3 (Bethesda)">
        <title>Insights into Ongoing Evolution of the Hexachlorocyclohexane Catabolic Pathway from Comparative Genomics of Ten Sphingomonadaceae Strains.</title>
        <authorList>
            <person name="Pearce S.L."/>
            <person name="Oakeshott J.G."/>
            <person name="Pandey G."/>
        </authorList>
    </citation>
    <scope>NUCLEOTIDE SEQUENCE [LARGE SCALE GENOMIC DNA]</scope>
    <source>
        <strain evidence="1 2">LL01</strain>
    </source>
</reference>
<keyword evidence="2" id="KW-1185">Reference proteome</keyword>
<name>A0A0J7XIS8_9SPHN</name>
<dbReference type="Pfam" id="PF14091">
    <property type="entry name" value="DUF4269"/>
    <property type="match status" value="1"/>
</dbReference>
<sequence length="163" mass="18371">MNILTTLSRYDPHVAGTPPLGLDVPTSDIDILCHALDLDRFTTHVWNAFNSSADFRIWQWSGGDKPVIAAFKAEGWQFEIFGQARPVEQQRGWRHFLVEQRLIRLGGKDFVEAVMAFRRSGMKTEPAFAAALDMEGDPYELLFDIASLDEDALVGFLHKAGYI</sequence>
<organism evidence="1 2">
    <name type="scientific">Sphingobium cupriresistens LL01</name>
    <dbReference type="NCBI Taxonomy" id="1420583"/>
    <lineage>
        <taxon>Bacteria</taxon>
        <taxon>Pseudomonadati</taxon>
        <taxon>Pseudomonadota</taxon>
        <taxon>Alphaproteobacteria</taxon>
        <taxon>Sphingomonadales</taxon>
        <taxon>Sphingomonadaceae</taxon>
        <taxon>Sphingobium</taxon>
    </lineage>
</organism>
<dbReference type="AlphaFoldDB" id="A0A0J7XIS8"/>
<evidence type="ECO:0000313" key="1">
    <source>
        <dbReference type="EMBL" id="KMS51544.1"/>
    </source>
</evidence>
<evidence type="ECO:0000313" key="2">
    <source>
        <dbReference type="Proteomes" id="UP000052232"/>
    </source>
</evidence>
<dbReference type="EMBL" id="JACT01000009">
    <property type="protein sequence ID" value="KMS51544.1"/>
    <property type="molecule type" value="Genomic_DNA"/>
</dbReference>
<dbReference type="Proteomes" id="UP000052232">
    <property type="component" value="Unassembled WGS sequence"/>
</dbReference>
<dbReference type="PATRIC" id="fig|1420583.3.peg.4452"/>
<gene>
    <name evidence="1" type="ORF">V473_23210</name>
</gene>
<comment type="caution">
    <text evidence="1">The sequence shown here is derived from an EMBL/GenBank/DDBJ whole genome shotgun (WGS) entry which is preliminary data.</text>
</comment>
<dbReference type="InterPro" id="IPR025365">
    <property type="entry name" value="DUF4269"/>
</dbReference>
<proteinExistence type="predicted"/>
<protein>
    <submittedName>
        <fullName evidence="1">Phage capsid protein</fullName>
    </submittedName>
</protein>